<accession>A0A382NMX1</accession>
<feature type="non-terminal residue" evidence="1">
    <location>
        <position position="23"/>
    </location>
</feature>
<sequence>MRSTEVLMVIRTGFMTWKTWVIQ</sequence>
<protein>
    <submittedName>
        <fullName evidence="1">Uncharacterized protein</fullName>
    </submittedName>
</protein>
<organism evidence="1">
    <name type="scientific">marine metagenome</name>
    <dbReference type="NCBI Taxonomy" id="408172"/>
    <lineage>
        <taxon>unclassified sequences</taxon>
        <taxon>metagenomes</taxon>
        <taxon>ecological metagenomes</taxon>
    </lineage>
</organism>
<dbReference type="AlphaFoldDB" id="A0A382NMX1"/>
<reference evidence="1" key="1">
    <citation type="submission" date="2018-05" db="EMBL/GenBank/DDBJ databases">
        <authorList>
            <person name="Lanie J.A."/>
            <person name="Ng W.-L."/>
            <person name="Kazmierczak K.M."/>
            <person name="Andrzejewski T.M."/>
            <person name="Davidsen T.M."/>
            <person name="Wayne K.J."/>
            <person name="Tettelin H."/>
            <person name="Glass J.I."/>
            <person name="Rusch D."/>
            <person name="Podicherti R."/>
            <person name="Tsui H.-C.T."/>
            <person name="Winkler M.E."/>
        </authorList>
    </citation>
    <scope>NUCLEOTIDE SEQUENCE</scope>
</reference>
<dbReference type="EMBL" id="UINC01101596">
    <property type="protein sequence ID" value="SVC62524.1"/>
    <property type="molecule type" value="Genomic_DNA"/>
</dbReference>
<gene>
    <name evidence="1" type="ORF">METZ01_LOCUS315378</name>
</gene>
<evidence type="ECO:0000313" key="1">
    <source>
        <dbReference type="EMBL" id="SVC62524.1"/>
    </source>
</evidence>
<name>A0A382NMX1_9ZZZZ</name>
<proteinExistence type="predicted"/>